<protein>
    <submittedName>
        <fullName evidence="1">Uncharacterized protein</fullName>
    </submittedName>
</protein>
<accession>A0ABW5WQM3</accession>
<sequence>MEQHQELINVYIRPHLVSFLFQELDGEIKAIYSNKKIKLAHVTNASILGRLIHVFRSRAVVSKSRSKISGFSVFLSLDKSNTTETKASINSRTWLEHSQIQFLDKDVQLLNDHLDSIFRISLVQFVKGYAKGSTSPGKISKGVHEFMLLHNLYDTELDPESLRKIYYNGIKKKHLLSRLQVPISNKTLHFYSA</sequence>
<evidence type="ECO:0000313" key="2">
    <source>
        <dbReference type="Proteomes" id="UP001597533"/>
    </source>
</evidence>
<comment type="caution">
    <text evidence="1">The sequence shown here is derived from an EMBL/GenBank/DDBJ whole genome shotgun (WGS) entry which is preliminary data.</text>
</comment>
<organism evidence="1 2">
    <name type="scientific">Lacinutrix iliipiscaria</name>
    <dbReference type="NCBI Taxonomy" id="1230532"/>
    <lineage>
        <taxon>Bacteria</taxon>
        <taxon>Pseudomonadati</taxon>
        <taxon>Bacteroidota</taxon>
        <taxon>Flavobacteriia</taxon>
        <taxon>Flavobacteriales</taxon>
        <taxon>Flavobacteriaceae</taxon>
        <taxon>Lacinutrix</taxon>
    </lineage>
</organism>
<proteinExistence type="predicted"/>
<dbReference type="RefSeq" id="WP_183490095.1">
    <property type="nucleotide sequence ID" value="NZ_JBHUOV010000017.1"/>
</dbReference>
<name>A0ABW5WQM3_9FLAO</name>
<gene>
    <name evidence="1" type="ORF">ACFS5M_13965</name>
</gene>
<dbReference type="EMBL" id="JBHUOV010000017">
    <property type="protein sequence ID" value="MFD2824784.1"/>
    <property type="molecule type" value="Genomic_DNA"/>
</dbReference>
<reference evidence="2" key="1">
    <citation type="journal article" date="2019" name="Int. J. Syst. Evol. Microbiol.">
        <title>The Global Catalogue of Microorganisms (GCM) 10K type strain sequencing project: providing services to taxonomists for standard genome sequencing and annotation.</title>
        <authorList>
            <consortium name="The Broad Institute Genomics Platform"/>
            <consortium name="The Broad Institute Genome Sequencing Center for Infectious Disease"/>
            <person name="Wu L."/>
            <person name="Ma J."/>
        </authorList>
    </citation>
    <scope>NUCLEOTIDE SEQUENCE [LARGE SCALE GENOMIC DNA]</scope>
    <source>
        <strain evidence="2">KCTC 32141</strain>
    </source>
</reference>
<keyword evidence="2" id="KW-1185">Reference proteome</keyword>
<dbReference type="Proteomes" id="UP001597533">
    <property type="component" value="Unassembled WGS sequence"/>
</dbReference>
<evidence type="ECO:0000313" key="1">
    <source>
        <dbReference type="EMBL" id="MFD2824784.1"/>
    </source>
</evidence>